<evidence type="ECO:0000259" key="1">
    <source>
        <dbReference type="Pfam" id="PF12508"/>
    </source>
</evidence>
<feature type="domain" description="Conjugative transposon TraM C-terminal" evidence="1">
    <location>
        <begin position="232"/>
        <end position="376"/>
    </location>
</feature>
<reference evidence="2 3" key="1">
    <citation type="submission" date="2020-01" db="EMBL/GenBank/DDBJ databases">
        <title>Genome analysis.</title>
        <authorList>
            <person name="Wu S."/>
            <person name="Wang G."/>
        </authorList>
    </citation>
    <scope>NUCLEOTIDE SEQUENCE [LARGE SCALE GENOMIC DNA]</scope>
    <source>
        <strain evidence="2 3">SYL130</strain>
    </source>
</reference>
<accession>A0ABW9ZVW8</accession>
<proteinExistence type="predicted"/>
<dbReference type="InterPro" id="IPR055407">
    <property type="entry name" value="TraM_C"/>
</dbReference>
<evidence type="ECO:0000313" key="3">
    <source>
        <dbReference type="Proteomes" id="UP000753802"/>
    </source>
</evidence>
<name>A0ABW9ZVW8_9BACT</name>
<keyword evidence="3" id="KW-1185">Reference proteome</keyword>
<dbReference type="Pfam" id="PF12508">
    <property type="entry name" value="Transposon_TraM"/>
    <property type="match status" value="1"/>
</dbReference>
<dbReference type="InterPro" id="IPR022187">
    <property type="entry name" value="Conjug_transposon_TraM"/>
</dbReference>
<evidence type="ECO:0000313" key="2">
    <source>
        <dbReference type="EMBL" id="NCI51299.1"/>
    </source>
</evidence>
<comment type="caution">
    <text evidence="2">The sequence shown here is derived from an EMBL/GenBank/DDBJ whole genome shotgun (WGS) entry which is preliminary data.</text>
</comment>
<gene>
    <name evidence="2" type="primary">traM</name>
    <name evidence="2" type="ORF">GWC95_15330</name>
</gene>
<dbReference type="NCBIfam" id="TIGR03779">
    <property type="entry name" value="Bac_Flav_CT_M"/>
    <property type="match status" value="1"/>
</dbReference>
<organism evidence="2 3">
    <name type="scientific">Sediminibacterium roseum</name>
    <dbReference type="NCBI Taxonomy" id="1978412"/>
    <lineage>
        <taxon>Bacteria</taxon>
        <taxon>Pseudomonadati</taxon>
        <taxon>Bacteroidota</taxon>
        <taxon>Chitinophagia</taxon>
        <taxon>Chitinophagales</taxon>
        <taxon>Chitinophagaceae</taxon>
        <taxon>Sediminibacterium</taxon>
    </lineage>
</organism>
<sequence>MEHSQQFLKRRKFLVALPLIMWPFVTIVFWLLGGGSGAAAGTAPVKSGLNTQLPDAKNAGTSMVDKMSFYAMADRDSVKRGEQIRMDPNFSPMQEKPVAKAGKLNTSFASRGEIDDQQEKINERLRMLQTSLRDPVRKPIAFEDVSTREIPVVKERQSDPEMEAINSTLEKLLDVQHPERVKERVVEKKPVGYSVRVSGSESASYFGKTDTVRSGFYGSDDAGTVGAAAGEIAAAIHGGQVLQNGSVVKLRLLNHVFVNGVQVPVGSFVYGIAALQEERLHVSVSAIQFENHLFPVSLKLFDMDGVEGIYVPGSATREVAKQSGEQAVQSLGIVNMDPSLKAQATAAGISAAKGLLTKKVKLVRVTVKANYKVLLKDENAK</sequence>
<dbReference type="EMBL" id="JAACJS010000015">
    <property type="protein sequence ID" value="NCI51299.1"/>
    <property type="molecule type" value="Genomic_DNA"/>
</dbReference>
<dbReference type="RefSeq" id="WP_161819584.1">
    <property type="nucleotide sequence ID" value="NZ_JAACJS010000015.1"/>
</dbReference>
<dbReference type="Proteomes" id="UP000753802">
    <property type="component" value="Unassembled WGS sequence"/>
</dbReference>
<protein>
    <submittedName>
        <fullName evidence="2">Conjugative transposon protein TraM</fullName>
    </submittedName>
</protein>